<evidence type="ECO:0000313" key="1">
    <source>
        <dbReference type="EMBL" id="EMS54658.1"/>
    </source>
</evidence>
<organism evidence="1">
    <name type="scientific">Triticum urartu</name>
    <name type="common">Red wild einkorn</name>
    <name type="synonym">Crithodium urartu</name>
    <dbReference type="NCBI Taxonomy" id="4572"/>
    <lineage>
        <taxon>Eukaryota</taxon>
        <taxon>Viridiplantae</taxon>
        <taxon>Streptophyta</taxon>
        <taxon>Embryophyta</taxon>
        <taxon>Tracheophyta</taxon>
        <taxon>Spermatophyta</taxon>
        <taxon>Magnoliopsida</taxon>
        <taxon>Liliopsida</taxon>
        <taxon>Poales</taxon>
        <taxon>Poaceae</taxon>
        <taxon>BOP clade</taxon>
        <taxon>Pooideae</taxon>
        <taxon>Triticodae</taxon>
        <taxon>Triticeae</taxon>
        <taxon>Triticinae</taxon>
        <taxon>Triticum</taxon>
    </lineage>
</organism>
<protein>
    <submittedName>
        <fullName evidence="1">Uncharacterized protein</fullName>
    </submittedName>
</protein>
<gene>
    <name evidence="1" type="ORF">TRIUR3_25275</name>
</gene>
<sequence>MSSTPVKTEGSHGRRELLSALEQNPGGWVLVQTEELQALELFGITKLVDVTRENGKGEENRH</sequence>
<accession>M7YV99</accession>
<proteinExistence type="predicted"/>
<reference evidence="1" key="1">
    <citation type="journal article" date="2013" name="Nature">
        <title>Draft genome of the wheat A-genome progenitor Triticum urartu.</title>
        <authorList>
            <person name="Ling H.Q."/>
            <person name="Zhao S."/>
            <person name="Liu D."/>
            <person name="Wang J."/>
            <person name="Sun H."/>
            <person name="Zhang C."/>
            <person name="Fan H."/>
            <person name="Li D."/>
            <person name="Dong L."/>
            <person name="Tao Y."/>
            <person name="Gao C."/>
            <person name="Wu H."/>
            <person name="Li Y."/>
            <person name="Cui Y."/>
            <person name="Guo X."/>
            <person name="Zheng S."/>
            <person name="Wang B."/>
            <person name="Yu K."/>
            <person name="Liang Q."/>
            <person name="Yang W."/>
            <person name="Lou X."/>
            <person name="Chen J."/>
            <person name="Feng M."/>
            <person name="Jian J."/>
            <person name="Zhang X."/>
            <person name="Luo G."/>
            <person name="Jiang Y."/>
            <person name="Liu J."/>
            <person name="Wang Z."/>
            <person name="Sha Y."/>
            <person name="Zhang B."/>
            <person name="Wu H."/>
            <person name="Tang D."/>
            <person name="Shen Q."/>
            <person name="Xue P."/>
            <person name="Zou S."/>
            <person name="Wang X."/>
            <person name="Liu X."/>
            <person name="Wang F."/>
            <person name="Yang Y."/>
            <person name="An X."/>
            <person name="Dong Z."/>
            <person name="Zhang K."/>
            <person name="Zhang X."/>
            <person name="Luo M.C."/>
            <person name="Dvorak J."/>
            <person name="Tong Y."/>
            <person name="Wang J."/>
            <person name="Yang H."/>
            <person name="Li Z."/>
            <person name="Wang D."/>
            <person name="Zhang A."/>
            <person name="Wang J."/>
        </authorList>
    </citation>
    <scope>NUCLEOTIDE SEQUENCE</scope>
</reference>
<name>M7YV99_TRIUA</name>
<dbReference type="AlphaFoldDB" id="M7YV99"/>
<dbReference type="EMBL" id="KD179503">
    <property type="protein sequence ID" value="EMS54658.1"/>
    <property type="molecule type" value="Genomic_DNA"/>
</dbReference>